<dbReference type="Pfam" id="PF07690">
    <property type="entry name" value="MFS_1"/>
    <property type="match status" value="1"/>
</dbReference>
<feature type="transmembrane region" description="Helical" evidence="5">
    <location>
        <begin position="364"/>
        <end position="383"/>
    </location>
</feature>
<dbReference type="InterPro" id="IPR036259">
    <property type="entry name" value="MFS_trans_sf"/>
</dbReference>
<dbReference type="Proteomes" id="UP000809789">
    <property type="component" value="Unassembled WGS sequence"/>
</dbReference>
<evidence type="ECO:0000256" key="1">
    <source>
        <dbReference type="ARBA" id="ARBA00004141"/>
    </source>
</evidence>
<feature type="transmembrane region" description="Helical" evidence="5">
    <location>
        <begin position="125"/>
        <end position="142"/>
    </location>
</feature>
<feature type="transmembrane region" description="Helical" evidence="5">
    <location>
        <begin position="91"/>
        <end position="113"/>
    </location>
</feature>
<evidence type="ECO:0000256" key="3">
    <source>
        <dbReference type="ARBA" id="ARBA00022989"/>
    </source>
</evidence>
<dbReference type="GO" id="GO:0005886">
    <property type="term" value="C:plasma membrane"/>
    <property type="evidence" value="ECO:0007669"/>
    <property type="project" value="TreeGrafter"/>
</dbReference>
<feature type="transmembrane region" description="Helical" evidence="5">
    <location>
        <begin position="154"/>
        <end position="172"/>
    </location>
</feature>
<feature type="domain" description="Major facilitator superfamily (MFS) profile" evidence="6">
    <location>
        <begin position="59"/>
        <end position="523"/>
    </location>
</feature>
<feature type="transmembrane region" description="Helical" evidence="5">
    <location>
        <begin position="433"/>
        <end position="457"/>
    </location>
</feature>
<keyword evidence="3 5" id="KW-1133">Transmembrane helix</keyword>
<feature type="transmembrane region" description="Helical" evidence="5">
    <location>
        <begin position="325"/>
        <end position="352"/>
    </location>
</feature>
<dbReference type="AlphaFoldDB" id="A0A8K0PCG3"/>
<dbReference type="PANTHER" id="PTHR23502">
    <property type="entry name" value="MAJOR FACILITATOR SUPERFAMILY"/>
    <property type="match status" value="1"/>
</dbReference>
<evidence type="ECO:0000256" key="4">
    <source>
        <dbReference type="ARBA" id="ARBA00023136"/>
    </source>
</evidence>
<keyword evidence="4 5" id="KW-0472">Membrane</keyword>
<comment type="subcellular location">
    <subcellularLocation>
        <location evidence="1">Membrane</location>
        <topology evidence="1">Multi-pass membrane protein</topology>
    </subcellularLocation>
</comment>
<evidence type="ECO:0000313" key="8">
    <source>
        <dbReference type="Proteomes" id="UP000809789"/>
    </source>
</evidence>
<dbReference type="InterPro" id="IPR020846">
    <property type="entry name" value="MFS_dom"/>
</dbReference>
<feature type="transmembrane region" description="Helical" evidence="5">
    <location>
        <begin position="60"/>
        <end position="85"/>
    </location>
</feature>
<organism evidence="7 8">
    <name type="scientific">Elsinoe batatas</name>
    <dbReference type="NCBI Taxonomy" id="2601811"/>
    <lineage>
        <taxon>Eukaryota</taxon>
        <taxon>Fungi</taxon>
        <taxon>Dikarya</taxon>
        <taxon>Ascomycota</taxon>
        <taxon>Pezizomycotina</taxon>
        <taxon>Dothideomycetes</taxon>
        <taxon>Dothideomycetidae</taxon>
        <taxon>Myriangiales</taxon>
        <taxon>Elsinoaceae</taxon>
        <taxon>Elsinoe</taxon>
    </lineage>
</organism>
<proteinExistence type="predicted"/>
<dbReference type="GO" id="GO:0022857">
    <property type="term" value="F:transmembrane transporter activity"/>
    <property type="evidence" value="ECO:0007669"/>
    <property type="project" value="InterPro"/>
</dbReference>
<feature type="transmembrane region" description="Helical" evidence="5">
    <location>
        <begin position="184"/>
        <end position="207"/>
    </location>
</feature>
<dbReference type="InterPro" id="IPR011701">
    <property type="entry name" value="MFS"/>
</dbReference>
<feature type="transmembrane region" description="Helical" evidence="5">
    <location>
        <begin position="404"/>
        <end position="427"/>
    </location>
</feature>
<feature type="transmembrane region" description="Helical" evidence="5">
    <location>
        <begin position="500"/>
        <end position="522"/>
    </location>
</feature>
<gene>
    <name evidence="7" type="ORF">KVT40_007608</name>
</gene>
<dbReference type="PANTHER" id="PTHR23502:SF34">
    <property type="entry name" value="PROTEIN HOL1"/>
    <property type="match status" value="1"/>
</dbReference>
<sequence>MNVINVNPVPDYEVVAGTVYIIDGSGNNAFSKKDILLVPTPSSDLDDPLRWSRWRKGYHLFLLVAYSSLMGAITNWSSVIYVVLAQVYQTTIANLSIGLALCLLMLGVANVFLIPLSNKFGRRAIYNWSLLLVLGAEIWLARSKSIGDFQGAHVLLGIGAAPFEALVPVSVSDTYYAHERGTRLAYYIFGLAFGSLVGPICAGYMVTSQGWEWIYWWGAILTGILTLLFFFTFEETYFERSADLHEAAQNLHVRKDEEMNPRDYETKDTMDGEQLHYTTSGPKVGDILDTTKFRLQLSFFKLFPTPWSTVLNDFWRPLKVCSLPAIIWCGVNYGTCVSWLAVMGTTVAATFAPPPYLFSNSQIGLFWIAPLIGASIGAIYSGTVTDRFVLWMSNRNRGFREPEFRLWSCLPASIIFPAGLMLYGIGAARGMPWIVPFVGGSLVGFGLSVGGSVSMAYTLDCYKEIDTQAITTIILIRNVVGFAITWAIQPWINNMGKQNAFIVVGCLAFTITGASVIFIFFGKSMRKWTEPRYAKLAAQR</sequence>
<accession>A0A8K0PCG3</accession>
<keyword evidence="8" id="KW-1185">Reference proteome</keyword>
<comment type="caution">
    <text evidence="7">The sequence shown here is derived from an EMBL/GenBank/DDBJ whole genome shotgun (WGS) entry which is preliminary data.</text>
</comment>
<feature type="transmembrane region" description="Helical" evidence="5">
    <location>
        <begin position="469"/>
        <end position="488"/>
    </location>
</feature>
<dbReference type="Gene3D" id="1.20.1250.20">
    <property type="entry name" value="MFS general substrate transporter like domains"/>
    <property type="match status" value="1"/>
</dbReference>
<dbReference type="SUPFAM" id="SSF103473">
    <property type="entry name" value="MFS general substrate transporter"/>
    <property type="match status" value="1"/>
</dbReference>
<evidence type="ECO:0000256" key="5">
    <source>
        <dbReference type="SAM" id="Phobius"/>
    </source>
</evidence>
<name>A0A8K0PCG3_9PEZI</name>
<protein>
    <recommendedName>
        <fullName evidence="6">Major facilitator superfamily (MFS) profile domain-containing protein</fullName>
    </recommendedName>
</protein>
<evidence type="ECO:0000256" key="2">
    <source>
        <dbReference type="ARBA" id="ARBA00022692"/>
    </source>
</evidence>
<dbReference type="PROSITE" id="PS50850">
    <property type="entry name" value="MFS"/>
    <property type="match status" value="1"/>
</dbReference>
<evidence type="ECO:0000313" key="7">
    <source>
        <dbReference type="EMBL" id="KAG8624541.1"/>
    </source>
</evidence>
<keyword evidence="2 5" id="KW-0812">Transmembrane</keyword>
<dbReference type="EMBL" id="JAESVG020000009">
    <property type="protein sequence ID" value="KAG8624541.1"/>
    <property type="molecule type" value="Genomic_DNA"/>
</dbReference>
<dbReference type="OrthoDB" id="5215911at2759"/>
<feature type="transmembrane region" description="Helical" evidence="5">
    <location>
        <begin position="213"/>
        <end position="233"/>
    </location>
</feature>
<reference evidence="7" key="1">
    <citation type="submission" date="2021-07" db="EMBL/GenBank/DDBJ databases">
        <title>Elsinoe batatas strain:CRI-CJ2 Genome sequencing and assembly.</title>
        <authorList>
            <person name="Huang L."/>
        </authorList>
    </citation>
    <scope>NUCLEOTIDE SEQUENCE</scope>
    <source>
        <strain evidence="7">CRI-CJ2</strain>
    </source>
</reference>
<evidence type="ECO:0000259" key="6">
    <source>
        <dbReference type="PROSITE" id="PS50850"/>
    </source>
</evidence>